<accession>A0AAD3H8G1</accession>
<name>A0AAD3H8G1_9STRA</name>
<dbReference type="Pfam" id="PF00025">
    <property type="entry name" value="Arf"/>
    <property type="match status" value="1"/>
</dbReference>
<dbReference type="SMART" id="SM00178">
    <property type="entry name" value="SAR"/>
    <property type="match status" value="1"/>
</dbReference>
<dbReference type="EMBL" id="BLLK01000047">
    <property type="protein sequence ID" value="GFH54482.1"/>
    <property type="molecule type" value="Genomic_DNA"/>
</dbReference>
<gene>
    <name evidence="5" type="ORF">CTEN210_10958</name>
</gene>
<dbReference type="PANTHER" id="PTHR46090:SF2">
    <property type="entry name" value="ADP-RIBOSYLATION FACTOR-LIKE PROTEIN 13B"/>
    <property type="match status" value="1"/>
</dbReference>
<proteinExistence type="predicted"/>
<keyword evidence="1 3" id="KW-0547">Nucleotide-binding</keyword>
<dbReference type="PANTHER" id="PTHR46090">
    <property type="entry name" value="ADP-RIBOSYLATION FACTOR-LIKE PROTEIN 13B"/>
    <property type="match status" value="1"/>
</dbReference>
<keyword evidence="4" id="KW-0460">Magnesium</keyword>
<evidence type="ECO:0000256" key="1">
    <source>
        <dbReference type="ARBA" id="ARBA00022741"/>
    </source>
</evidence>
<feature type="binding site" evidence="4">
    <location>
        <position position="37"/>
    </location>
    <ligand>
        <name>Mg(2+)</name>
        <dbReference type="ChEBI" id="CHEBI:18420"/>
    </ligand>
</feature>
<dbReference type="InterPro" id="IPR006689">
    <property type="entry name" value="Small_GTPase_ARF/SAR"/>
</dbReference>
<keyword evidence="6" id="KW-1185">Reference proteome</keyword>
<reference evidence="5 6" key="1">
    <citation type="journal article" date="2021" name="Sci. Rep.">
        <title>The genome of the diatom Chaetoceros tenuissimus carries an ancient integrated fragment of an extant virus.</title>
        <authorList>
            <person name="Hongo Y."/>
            <person name="Kimura K."/>
            <person name="Takaki Y."/>
            <person name="Yoshida Y."/>
            <person name="Baba S."/>
            <person name="Kobayashi G."/>
            <person name="Nagasaki K."/>
            <person name="Hano T."/>
            <person name="Tomaru Y."/>
        </authorList>
    </citation>
    <scope>NUCLEOTIDE SEQUENCE [LARGE SCALE GENOMIC DNA]</scope>
    <source>
        <strain evidence="5 6">NIES-3715</strain>
    </source>
</reference>
<keyword evidence="4" id="KW-0479">Metal-binding</keyword>
<comment type="caution">
    <text evidence="5">The sequence shown here is derived from an EMBL/GenBank/DDBJ whole genome shotgun (WGS) entry which is preliminary data.</text>
</comment>
<organism evidence="5 6">
    <name type="scientific">Chaetoceros tenuissimus</name>
    <dbReference type="NCBI Taxonomy" id="426638"/>
    <lineage>
        <taxon>Eukaryota</taxon>
        <taxon>Sar</taxon>
        <taxon>Stramenopiles</taxon>
        <taxon>Ochrophyta</taxon>
        <taxon>Bacillariophyta</taxon>
        <taxon>Coscinodiscophyceae</taxon>
        <taxon>Chaetocerotophycidae</taxon>
        <taxon>Chaetocerotales</taxon>
        <taxon>Chaetocerotaceae</taxon>
        <taxon>Chaetoceros</taxon>
    </lineage>
</organism>
<keyword evidence="2 3" id="KW-0342">GTP-binding</keyword>
<evidence type="ECO:0000313" key="6">
    <source>
        <dbReference type="Proteomes" id="UP001054902"/>
    </source>
</evidence>
<feature type="binding site" evidence="4">
    <location>
        <position position="54"/>
    </location>
    <ligand>
        <name>Mg(2+)</name>
        <dbReference type="ChEBI" id="CHEBI:18420"/>
    </ligand>
</feature>
<dbReference type="SUPFAM" id="SSF52540">
    <property type="entry name" value="P-loop containing nucleoside triphosphate hydrolases"/>
    <property type="match status" value="1"/>
</dbReference>
<feature type="binding site" evidence="3">
    <location>
        <begin position="30"/>
        <end position="37"/>
    </location>
    <ligand>
        <name>GTP</name>
        <dbReference type="ChEBI" id="CHEBI:37565"/>
    </ligand>
</feature>
<dbReference type="InterPro" id="IPR051995">
    <property type="entry name" value="Ciliary_GTPase"/>
</dbReference>
<dbReference type="Proteomes" id="UP001054902">
    <property type="component" value="Unassembled WGS sequence"/>
</dbReference>
<evidence type="ECO:0000313" key="5">
    <source>
        <dbReference type="EMBL" id="GFH54482.1"/>
    </source>
</evidence>
<dbReference type="PRINTS" id="PR00328">
    <property type="entry name" value="SAR1GTPBP"/>
</dbReference>
<dbReference type="InterPro" id="IPR027417">
    <property type="entry name" value="P-loop_NTPase"/>
</dbReference>
<protein>
    <submittedName>
        <fullName evidence="5">Uncharacterized protein</fullName>
    </submittedName>
</protein>
<dbReference type="GO" id="GO:0005525">
    <property type="term" value="F:GTP binding"/>
    <property type="evidence" value="ECO:0007669"/>
    <property type="project" value="UniProtKB-KW"/>
</dbReference>
<sequence>MLCCKNNKVHPVVTANDSLTTRAITILLVGIEDSGKSTLLLRWQDKQMANSKPTKGVRPSTFCLDDSCKIKVLDVGGSKDFRSVWKNHFHTCHCVCFLLDISSPDARYRESLEVLRETSSHSFLQGKPFLVLCTSLSGENGISQRSVEEVRQECSVTNTSCPMQWSKLSPGREKEPLHWLVKTTLSKFEVIEAKRKSDGDIVKIEREKKRDEKEIKSLLSSLCKAFEVNNVTKTDVFTVSDGEDFFAQELGYPDSSSLDGDMRYLCSMLGYQKYGLMIVAKRLQREGGSAEFEIRNLKDLRHRLHL</sequence>
<feature type="binding site" evidence="3">
    <location>
        <position position="77"/>
    </location>
    <ligand>
        <name>GTP</name>
        <dbReference type="ChEBI" id="CHEBI:37565"/>
    </ligand>
</feature>
<evidence type="ECO:0000256" key="2">
    <source>
        <dbReference type="ARBA" id="ARBA00023134"/>
    </source>
</evidence>
<evidence type="ECO:0000256" key="3">
    <source>
        <dbReference type="PIRSR" id="PIRSR606689-1"/>
    </source>
</evidence>
<evidence type="ECO:0000256" key="4">
    <source>
        <dbReference type="PIRSR" id="PIRSR606689-2"/>
    </source>
</evidence>
<dbReference type="GO" id="GO:0003924">
    <property type="term" value="F:GTPase activity"/>
    <property type="evidence" value="ECO:0007669"/>
    <property type="project" value="InterPro"/>
</dbReference>
<dbReference type="GO" id="GO:0046872">
    <property type="term" value="F:metal ion binding"/>
    <property type="evidence" value="ECO:0007669"/>
    <property type="project" value="UniProtKB-KW"/>
</dbReference>
<dbReference type="Gene3D" id="3.40.50.300">
    <property type="entry name" value="P-loop containing nucleotide triphosphate hydrolases"/>
    <property type="match status" value="1"/>
</dbReference>
<dbReference type="AlphaFoldDB" id="A0AAD3H8G1"/>